<dbReference type="RefSeq" id="WP_133529587.1">
    <property type="nucleotide sequence ID" value="NZ_SNXX01000002.1"/>
</dbReference>
<dbReference type="PANTHER" id="PTHR44688:SF16">
    <property type="entry name" value="DNA-BINDING TRANSCRIPTIONAL ACTIVATOR DEVR_DOSR"/>
    <property type="match status" value="1"/>
</dbReference>
<organism evidence="5 6">
    <name type="scientific">Halanaerobium saccharolyticum</name>
    <dbReference type="NCBI Taxonomy" id="43595"/>
    <lineage>
        <taxon>Bacteria</taxon>
        <taxon>Bacillati</taxon>
        <taxon>Bacillota</taxon>
        <taxon>Clostridia</taxon>
        <taxon>Halanaerobiales</taxon>
        <taxon>Halanaerobiaceae</taxon>
        <taxon>Halanaerobium</taxon>
    </lineage>
</organism>
<evidence type="ECO:0000313" key="6">
    <source>
        <dbReference type="Proteomes" id="UP000295176"/>
    </source>
</evidence>
<evidence type="ECO:0000256" key="2">
    <source>
        <dbReference type="ARBA" id="ARBA00023125"/>
    </source>
</evidence>
<dbReference type="InterPro" id="IPR016032">
    <property type="entry name" value="Sig_transdc_resp-reg_C-effctor"/>
</dbReference>
<gene>
    <name evidence="5" type="ORF">C7957_10269</name>
</gene>
<dbReference type="Gene3D" id="1.10.10.10">
    <property type="entry name" value="Winged helix-like DNA-binding domain superfamily/Winged helix DNA-binding domain"/>
    <property type="match status" value="1"/>
</dbReference>
<dbReference type="InterPro" id="IPR011990">
    <property type="entry name" value="TPR-like_helical_dom_sf"/>
</dbReference>
<evidence type="ECO:0000313" key="5">
    <source>
        <dbReference type="EMBL" id="TDQ03974.1"/>
    </source>
</evidence>
<keyword evidence="3" id="KW-0804">Transcription</keyword>
<dbReference type="Proteomes" id="UP000295176">
    <property type="component" value="Unassembled WGS sequence"/>
</dbReference>
<dbReference type="GO" id="GO:0003677">
    <property type="term" value="F:DNA binding"/>
    <property type="evidence" value="ECO:0007669"/>
    <property type="project" value="UniProtKB-KW"/>
</dbReference>
<dbReference type="PROSITE" id="PS50043">
    <property type="entry name" value="HTH_LUXR_2"/>
    <property type="match status" value="1"/>
</dbReference>
<proteinExistence type="predicted"/>
<dbReference type="CDD" id="cd06170">
    <property type="entry name" value="LuxR_C_like"/>
    <property type="match status" value="1"/>
</dbReference>
<reference evidence="5 6" key="1">
    <citation type="submission" date="2019-03" db="EMBL/GenBank/DDBJ databases">
        <title>Subsurface microbial communities from deep shales in Ohio and West Virginia, USA.</title>
        <authorList>
            <person name="Wrighton K."/>
        </authorList>
    </citation>
    <scope>NUCLEOTIDE SEQUENCE [LARGE SCALE GENOMIC DNA]</scope>
    <source>
        <strain evidence="5 6">MSL 7</strain>
    </source>
</reference>
<dbReference type="PRINTS" id="PR00038">
    <property type="entry name" value="HTHLUXR"/>
</dbReference>
<evidence type="ECO:0000256" key="1">
    <source>
        <dbReference type="ARBA" id="ARBA00023015"/>
    </source>
</evidence>
<dbReference type="EMBL" id="SNXX01000002">
    <property type="protein sequence ID" value="TDQ03974.1"/>
    <property type="molecule type" value="Genomic_DNA"/>
</dbReference>
<dbReference type="Pfam" id="PF00196">
    <property type="entry name" value="GerE"/>
    <property type="match status" value="1"/>
</dbReference>
<dbReference type="InterPro" id="IPR036388">
    <property type="entry name" value="WH-like_DNA-bd_sf"/>
</dbReference>
<sequence>MDLLMEFQTQIPQLNNIYRRKRLLSALNNFNENNEGSLALITAPAGFGKTTLIADWLDFNNQSAAWLSLDNNLKSSFQFIRGIIAAFKKNSEADFLNTETILKLPLNLNPQKTAFSLIKDLKNIAPKTALIIDNLDLSSEDFIFEFLKYLIKFIPTNLKLILISRKEIPILIKRQDLKGELIKIKEADLKFSYLELKKLIQQENELNLADDKIQKIYQVTEGWPLAVELLMVKLLEDAEYNFNYLEAEFGLPNNNLFQYLNQEVFSKLAAAEKEFLLKSSVVESFSAELAARLSSVKDIEALIDKLVKKKIFIEAVDHKNYFYRYYSPFRKFLRSQLKAEEKAELNLKAAAWFAEHDYYQEAVLYSLRAKDYQLALDYLEKSVPAYFKAGELQEFLNLAEQIPAEDFKDSPPLLIIKALSLFILGKKEDAAYYLSLVENTDNLSLENRGRLLTLSSFMEKYQDADLHCSKTAEALNLIPESDYIFKINALMTLGQIQSSYSKIDQSIDSFRQAAFLAREKEQYLMEINSLMNLTLKLTQQGNLNQALNLSLESIERFQNKKVAAELVNLLSIPLGIIYYFRAEYKRSRVYLLKGIEAGEFFELIHVYWLPMIYYALSTFYLGQTDEAEEIIAETLELCKKYNLKVNYQLAEMEKLNFELYKGDINSLNQLLKKKIKAQTEIIDQQIFFVIRVRALFLVTELLLAEKKYQQALNFLKKIDYEKLDYQYQIKSKIIKAIIYLKLADKNKSRDLLIDALLMLEKENYLTVLTEYKKYLKILLTEFKELKQKINIKFDFIIPEKSPTQNAEKLIDPLTDREKEIIVLLAEGLSNKKIAEKLFITEGTTKWHLSNIYSKLAVPNRTRAAAKARKLNII</sequence>
<dbReference type="PANTHER" id="PTHR44688">
    <property type="entry name" value="DNA-BINDING TRANSCRIPTIONAL ACTIVATOR DEVR_DOSR"/>
    <property type="match status" value="1"/>
</dbReference>
<dbReference type="InterPro" id="IPR027417">
    <property type="entry name" value="P-loop_NTPase"/>
</dbReference>
<dbReference type="Gene3D" id="3.40.50.300">
    <property type="entry name" value="P-loop containing nucleotide triphosphate hydrolases"/>
    <property type="match status" value="1"/>
</dbReference>
<evidence type="ECO:0000259" key="4">
    <source>
        <dbReference type="PROSITE" id="PS50043"/>
    </source>
</evidence>
<dbReference type="InterPro" id="IPR000792">
    <property type="entry name" value="Tscrpt_reg_LuxR_C"/>
</dbReference>
<dbReference type="Gene3D" id="1.25.40.10">
    <property type="entry name" value="Tetratricopeptide repeat domain"/>
    <property type="match status" value="1"/>
</dbReference>
<keyword evidence="2" id="KW-0238">DNA-binding</keyword>
<dbReference type="SUPFAM" id="SSF52540">
    <property type="entry name" value="P-loop containing nucleoside triphosphate hydrolases"/>
    <property type="match status" value="1"/>
</dbReference>
<dbReference type="Pfam" id="PF17874">
    <property type="entry name" value="TPR_MalT"/>
    <property type="match status" value="1"/>
</dbReference>
<dbReference type="InterPro" id="IPR059106">
    <property type="entry name" value="WHD_MalT"/>
</dbReference>
<dbReference type="Pfam" id="PF25873">
    <property type="entry name" value="WHD_MalT"/>
    <property type="match status" value="1"/>
</dbReference>
<keyword evidence="1" id="KW-0805">Transcription regulation</keyword>
<dbReference type="GO" id="GO:0006355">
    <property type="term" value="P:regulation of DNA-templated transcription"/>
    <property type="evidence" value="ECO:0007669"/>
    <property type="project" value="InterPro"/>
</dbReference>
<accession>A0A4R6SJK0</accession>
<name>A0A4R6SJK0_9FIRM</name>
<protein>
    <submittedName>
        <fullName evidence="5">ATP/maltotriose-dependent transcriptional regulator MalT</fullName>
    </submittedName>
</protein>
<evidence type="ECO:0000256" key="3">
    <source>
        <dbReference type="ARBA" id="ARBA00023163"/>
    </source>
</evidence>
<dbReference type="InterPro" id="IPR041617">
    <property type="entry name" value="TPR_MalT"/>
</dbReference>
<comment type="caution">
    <text evidence="5">The sequence shown here is derived from an EMBL/GenBank/DDBJ whole genome shotgun (WGS) entry which is preliminary data.</text>
</comment>
<feature type="domain" description="HTH luxR-type" evidence="4">
    <location>
        <begin position="806"/>
        <end position="871"/>
    </location>
</feature>
<dbReference type="SUPFAM" id="SSF48452">
    <property type="entry name" value="TPR-like"/>
    <property type="match status" value="1"/>
</dbReference>
<dbReference type="SUPFAM" id="SSF46894">
    <property type="entry name" value="C-terminal effector domain of the bipartite response regulators"/>
    <property type="match status" value="1"/>
</dbReference>
<dbReference type="SMART" id="SM00421">
    <property type="entry name" value="HTH_LUXR"/>
    <property type="match status" value="1"/>
</dbReference>
<dbReference type="AlphaFoldDB" id="A0A4R6SJK0"/>